<dbReference type="SUPFAM" id="SSF52540">
    <property type="entry name" value="P-loop containing nucleoside triphosphate hydrolases"/>
    <property type="match status" value="1"/>
</dbReference>
<keyword evidence="3" id="KW-0067">ATP-binding</keyword>
<evidence type="ECO:0000313" key="5">
    <source>
        <dbReference type="EMBL" id="ECA3795533.1"/>
    </source>
</evidence>
<keyword evidence="2" id="KW-0547">Nucleotide-binding</keyword>
<dbReference type="EMBL" id="AAHUDZ010000112">
    <property type="protein sequence ID" value="ECA3795533.1"/>
    <property type="molecule type" value="Genomic_DNA"/>
</dbReference>
<comment type="caution">
    <text evidence="5">The sequence shown here is derived from an EMBL/GenBank/DDBJ whole genome shotgun (WGS) entry which is preliminary data.</text>
</comment>
<sequence length="189" mass="21012">VGEIRDPVSANALSGAVESGHYCFTTVHAGNIVTLLQRLSALGMTSDKLSTPGFIAGLQCQKLLPVLCDHCKKPHPGAVLGGRTFDVYERNRDGCERCNYSGISARQLVIEYMRPTDPELEAISRQDWYGVYSQWRRKRQTVRTLSEGFDLREKAVACVLAGRVCVLWFGLEFGDVEPENLEVLLGKIH</sequence>
<dbReference type="InterPro" id="IPR027417">
    <property type="entry name" value="P-loop_NTPase"/>
</dbReference>
<gene>
    <name evidence="5" type="ORF">EKG95_27890</name>
</gene>
<protein>
    <submittedName>
        <fullName evidence="5">Pilus assembly protein</fullName>
    </submittedName>
</protein>
<evidence type="ECO:0000256" key="1">
    <source>
        <dbReference type="ARBA" id="ARBA00006611"/>
    </source>
</evidence>
<feature type="non-terminal residue" evidence="5">
    <location>
        <position position="1"/>
    </location>
</feature>
<dbReference type="PANTHER" id="PTHR30258:SF1">
    <property type="entry name" value="PROTEIN TRANSPORT PROTEIN HOFB HOMOLOG"/>
    <property type="match status" value="1"/>
</dbReference>
<dbReference type="Gene3D" id="3.40.50.300">
    <property type="entry name" value="P-loop containing nucleotide triphosphate hydrolases"/>
    <property type="match status" value="1"/>
</dbReference>
<name>A0A5X6EXL2_SALET</name>
<evidence type="ECO:0000259" key="4">
    <source>
        <dbReference type="Pfam" id="PF00437"/>
    </source>
</evidence>
<evidence type="ECO:0000256" key="3">
    <source>
        <dbReference type="ARBA" id="ARBA00022840"/>
    </source>
</evidence>
<dbReference type="GO" id="GO:0005886">
    <property type="term" value="C:plasma membrane"/>
    <property type="evidence" value="ECO:0007669"/>
    <property type="project" value="TreeGrafter"/>
</dbReference>
<reference evidence="5" key="1">
    <citation type="submission" date="2018-12" db="EMBL/GenBank/DDBJ databases">
        <authorList>
            <person name="Ashton P.M."/>
            <person name="Dallman T."/>
            <person name="Nair S."/>
            <person name="De Pinna E."/>
            <person name="Peters T."/>
            <person name="Grant K."/>
        </authorList>
    </citation>
    <scope>NUCLEOTIDE SEQUENCE</scope>
    <source>
        <strain evidence="5">650060</strain>
    </source>
</reference>
<dbReference type="AlphaFoldDB" id="A0A5X6EXL2"/>
<comment type="similarity">
    <text evidence="1">Belongs to the GSP E family.</text>
</comment>
<dbReference type="InterPro" id="IPR001482">
    <property type="entry name" value="T2SS/T4SS_dom"/>
</dbReference>
<feature type="domain" description="Bacterial type II secretion system protein E" evidence="4">
    <location>
        <begin position="1"/>
        <end position="145"/>
    </location>
</feature>
<dbReference type="PANTHER" id="PTHR30258">
    <property type="entry name" value="TYPE II SECRETION SYSTEM PROTEIN GSPE-RELATED"/>
    <property type="match status" value="1"/>
</dbReference>
<evidence type="ECO:0000256" key="2">
    <source>
        <dbReference type="ARBA" id="ARBA00022741"/>
    </source>
</evidence>
<organism evidence="5">
    <name type="scientific">Salmonella enterica subsp. enterica serovar Aqua</name>
    <dbReference type="NCBI Taxonomy" id="1302615"/>
    <lineage>
        <taxon>Bacteria</taxon>
        <taxon>Pseudomonadati</taxon>
        <taxon>Pseudomonadota</taxon>
        <taxon>Gammaproteobacteria</taxon>
        <taxon>Enterobacterales</taxon>
        <taxon>Enterobacteriaceae</taxon>
        <taxon>Salmonella</taxon>
    </lineage>
</organism>
<dbReference type="Pfam" id="PF00437">
    <property type="entry name" value="T2SSE"/>
    <property type="match status" value="1"/>
</dbReference>
<proteinExistence type="inferred from homology"/>
<dbReference type="GO" id="GO:0016887">
    <property type="term" value="F:ATP hydrolysis activity"/>
    <property type="evidence" value="ECO:0007669"/>
    <property type="project" value="TreeGrafter"/>
</dbReference>
<accession>A0A5X6EXL2</accession>
<dbReference type="GO" id="GO:0005524">
    <property type="term" value="F:ATP binding"/>
    <property type="evidence" value="ECO:0007669"/>
    <property type="project" value="UniProtKB-KW"/>
</dbReference>